<sequence length="443" mass="47519">MSYEHHFFIDLLMANPLPKQSDKADASENSCQDKDQQAASPRRGDCISSPSTGQPESPPQKEERPLCLGTGQPKAEEHAPAPSANQPELCPQNVEELAPAPSAGQPGFRPQNVRGRVLAPHAGQPRFYLQNEYFRRPSTGQVGNDPHSGEYLRRTSTGQFENRPRAEEYPHRPSTGQLGTGPCIEENLRGSTLGQIGDGSNTVCSRRSRTGQPGNSLRADEYPLRPSTGQLGNGLRTGQFLPRPSTSQLRNRLPMGQFIPHSGTDQPRGNPQAVRGFFRSHSVGQPRNFRIRGGYFPGPIPGKVGLSSRPAAVGVPSYPCRGHQLGNLRTGGQGLLGARAGLQGVASRTEYFPHQNAGQEGGSPRRDQSFPCQGAGIQRGIPEIVGGFHYPRAGHLGGSLGRGENLQGLNKSHVEGGLKGRTPGLPGNQLHDSGIGPGWGYPH</sequence>
<evidence type="ECO:0000256" key="1">
    <source>
        <dbReference type="SAM" id="MobiDB-lite"/>
    </source>
</evidence>
<feature type="region of interest" description="Disordered" evidence="1">
    <location>
        <begin position="136"/>
        <end position="239"/>
    </location>
</feature>
<feature type="compositionally biased region" description="Basic and acidic residues" evidence="1">
    <location>
        <begin position="20"/>
        <end position="36"/>
    </location>
</feature>
<gene>
    <name evidence="2" type="ORF">EmuJ_001121800</name>
</gene>
<feature type="region of interest" description="Disordered" evidence="1">
    <location>
        <begin position="399"/>
        <end position="443"/>
    </location>
</feature>
<accession>A0A068YMR8</accession>
<dbReference type="AlphaFoldDB" id="A0A068YMR8"/>
<name>A0A068YMR8_ECHMU</name>
<dbReference type="EMBL" id="LN902848">
    <property type="protein sequence ID" value="CDS43452.1"/>
    <property type="molecule type" value="Genomic_DNA"/>
</dbReference>
<proteinExistence type="predicted"/>
<feature type="region of interest" description="Disordered" evidence="1">
    <location>
        <begin position="353"/>
        <end position="375"/>
    </location>
</feature>
<evidence type="ECO:0000313" key="3">
    <source>
        <dbReference type="Proteomes" id="UP000017246"/>
    </source>
</evidence>
<feature type="region of interest" description="Disordered" evidence="1">
    <location>
        <begin position="16"/>
        <end position="89"/>
    </location>
</feature>
<dbReference type="OrthoDB" id="10610424at2759"/>
<protein>
    <submittedName>
        <fullName evidence="2">Uncharacterized protein</fullName>
    </submittedName>
</protein>
<reference evidence="2" key="2">
    <citation type="submission" date="2015-11" db="EMBL/GenBank/DDBJ databases">
        <authorList>
            <person name="Zhang Y."/>
            <person name="Guo Z."/>
        </authorList>
    </citation>
    <scope>NUCLEOTIDE SEQUENCE</scope>
</reference>
<keyword evidence="3" id="KW-1185">Reference proteome</keyword>
<feature type="compositionally biased region" description="Polar residues" evidence="1">
    <location>
        <begin position="189"/>
        <end position="215"/>
    </location>
</feature>
<reference evidence="2" key="1">
    <citation type="journal article" date="2013" name="Nature">
        <title>The genomes of four tapeworm species reveal adaptations to parasitism.</title>
        <authorList>
            <person name="Tsai I.J."/>
            <person name="Zarowiecki M."/>
            <person name="Holroyd N."/>
            <person name="Garciarrubio A."/>
            <person name="Sanchez-Flores A."/>
            <person name="Brooks K.L."/>
            <person name="Tracey A."/>
            <person name="Bobes R.J."/>
            <person name="Fragoso G."/>
            <person name="Sciutto E."/>
            <person name="Aslett M."/>
            <person name="Beasley H."/>
            <person name="Bennett H.M."/>
            <person name="Cai J."/>
            <person name="Camicia F."/>
            <person name="Clark R."/>
            <person name="Cucher M."/>
            <person name="De Silva N."/>
            <person name="Day T.A."/>
            <person name="Deplazes P."/>
            <person name="Estrada K."/>
            <person name="Fernandez C."/>
            <person name="Holland P.W."/>
            <person name="Hou J."/>
            <person name="Hu S."/>
            <person name="Huckvale T."/>
            <person name="Hung S.S."/>
            <person name="Kamenetzky L."/>
            <person name="Keane J.A."/>
            <person name="Kiss F."/>
            <person name="Koziol U."/>
            <person name="Lambert O."/>
            <person name="Liu K."/>
            <person name="Luo X."/>
            <person name="Luo Y."/>
            <person name="Macchiaroli N."/>
            <person name="Nichol S."/>
            <person name="Paps J."/>
            <person name="Parkinson J."/>
            <person name="Pouchkina-Stantcheva N."/>
            <person name="Riddiford N."/>
            <person name="Rosenzvit M."/>
            <person name="Salinas G."/>
            <person name="Wasmuth J.D."/>
            <person name="Zamanian M."/>
            <person name="Zheng Y."/>
            <person name="Cai X."/>
            <person name="Soberon X."/>
            <person name="Olson P.D."/>
            <person name="Laclette J.P."/>
            <person name="Brehm K."/>
            <person name="Berriman M."/>
            <person name="Garciarrubio A."/>
            <person name="Bobes R.J."/>
            <person name="Fragoso G."/>
            <person name="Sanchez-Flores A."/>
            <person name="Estrada K."/>
            <person name="Cevallos M.A."/>
            <person name="Morett E."/>
            <person name="Gonzalez V."/>
            <person name="Portillo T."/>
            <person name="Ochoa-Leyva A."/>
            <person name="Jose M.V."/>
            <person name="Sciutto E."/>
            <person name="Landa A."/>
            <person name="Jimenez L."/>
            <person name="Valdes V."/>
            <person name="Carrero J.C."/>
            <person name="Larralde C."/>
            <person name="Morales-Montor J."/>
            <person name="Limon-Lason J."/>
            <person name="Soberon X."/>
            <person name="Laclette J.P."/>
        </authorList>
    </citation>
    <scope>NUCLEOTIDE SEQUENCE [LARGE SCALE GENOMIC DNA]</scope>
</reference>
<dbReference type="Proteomes" id="UP000017246">
    <property type="component" value="Unassembled WGS sequence"/>
</dbReference>
<evidence type="ECO:0000313" key="2">
    <source>
        <dbReference type="EMBL" id="CDS43452.1"/>
    </source>
</evidence>
<organism evidence="2 3">
    <name type="scientific">Echinococcus multilocularis</name>
    <name type="common">Fox tapeworm</name>
    <dbReference type="NCBI Taxonomy" id="6211"/>
    <lineage>
        <taxon>Eukaryota</taxon>
        <taxon>Metazoa</taxon>
        <taxon>Spiralia</taxon>
        <taxon>Lophotrochozoa</taxon>
        <taxon>Platyhelminthes</taxon>
        <taxon>Cestoda</taxon>
        <taxon>Eucestoda</taxon>
        <taxon>Cyclophyllidea</taxon>
        <taxon>Taeniidae</taxon>
        <taxon>Echinococcus</taxon>
    </lineage>
</organism>
<feature type="compositionally biased region" description="Basic and acidic residues" evidence="1">
    <location>
        <begin position="162"/>
        <end position="171"/>
    </location>
</feature>